<dbReference type="GO" id="GO:0006520">
    <property type="term" value="P:amino acid metabolic process"/>
    <property type="evidence" value="ECO:0007669"/>
    <property type="project" value="InterPro"/>
</dbReference>
<comment type="similarity">
    <text evidence="2">Belongs to the class-I pyridoxal-phosphate-dependent aminotransferase family.</text>
</comment>
<organism evidence="9 10">
    <name type="scientific">Oricola thermophila</name>
    <dbReference type="NCBI Taxonomy" id="2742145"/>
    <lineage>
        <taxon>Bacteria</taxon>
        <taxon>Pseudomonadati</taxon>
        <taxon>Pseudomonadota</taxon>
        <taxon>Alphaproteobacteria</taxon>
        <taxon>Hyphomicrobiales</taxon>
        <taxon>Ahrensiaceae</taxon>
        <taxon>Oricola</taxon>
    </lineage>
</organism>
<dbReference type="RefSeq" id="WP_175275910.1">
    <property type="nucleotide sequence ID" value="NZ_CP054836.1"/>
</dbReference>
<dbReference type="InterPro" id="IPR004839">
    <property type="entry name" value="Aminotransferase_I/II_large"/>
</dbReference>
<dbReference type="GO" id="GO:0004069">
    <property type="term" value="F:L-aspartate:2-oxoglutarate aminotransferase activity"/>
    <property type="evidence" value="ECO:0007669"/>
    <property type="project" value="UniProtKB-EC"/>
</dbReference>
<comment type="catalytic activity">
    <reaction evidence="7">
        <text>L-aspartate + 2-oxoglutarate = oxaloacetate + L-glutamate</text>
        <dbReference type="Rhea" id="RHEA:21824"/>
        <dbReference type="ChEBI" id="CHEBI:16452"/>
        <dbReference type="ChEBI" id="CHEBI:16810"/>
        <dbReference type="ChEBI" id="CHEBI:29985"/>
        <dbReference type="ChEBI" id="CHEBI:29991"/>
        <dbReference type="EC" id="2.6.1.1"/>
    </reaction>
</comment>
<sequence length="384" mass="41715">MTILSARSRVEPFHAMDVLREANALAGAGHDVLSLAVGQPSHSAPRGVLEAAKAALDNEKLGYTDALGRMETRRAIAAHYADRYGIEVPAGRIAVTTGSSAGFSLAFLAVTDPGGRVAITAPGYPAYRNIIRALSLEPVEIATDPADDHMLTVASLEAAHRERRIDALLIASPANPTGAVTDRHHLAALMDFCRDEGIAFISDEIYHGLRYTGDDRTALSHSDDVIVINSFSKYYCMTGWRIGWMVLPEAMVRPVECLAQSLYISAPDLSQVVAPRAFECTDELERIKDGYRANRELLLERLPAMGISFAAPPDGAFYAWCDVGAHTNDSMDFARRMLSEIHVAAAPGLDFDPVNGSRYMRFSYAGSTDTIARALDRMADWLGN</sequence>
<dbReference type="EMBL" id="CP054836">
    <property type="protein sequence ID" value="QKV18014.1"/>
    <property type="molecule type" value="Genomic_DNA"/>
</dbReference>
<dbReference type="SUPFAM" id="SSF53383">
    <property type="entry name" value="PLP-dependent transferases"/>
    <property type="match status" value="1"/>
</dbReference>
<evidence type="ECO:0000256" key="1">
    <source>
        <dbReference type="ARBA" id="ARBA00001933"/>
    </source>
</evidence>
<keyword evidence="4 9" id="KW-0032">Aminotransferase</keyword>
<name>A0A6N1VAN9_9HYPH</name>
<dbReference type="CDD" id="cd00609">
    <property type="entry name" value="AAT_like"/>
    <property type="match status" value="1"/>
</dbReference>
<evidence type="ECO:0000313" key="9">
    <source>
        <dbReference type="EMBL" id="QKV18014.1"/>
    </source>
</evidence>
<dbReference type="Gene3D" id="3.40.640.10">
    <property type="entry name" value="Type I PLP-dependent aspartate aminotransferase-like (Major domain)"/>
    <property type="match status" value="1"/>
</dbReference>
<dbReference type="InterPro" id="IPR015424">
    <property type="entry name" value="PyrdxlP-dep_Trfase"/>
</dbReference>
<evidence type="ECO:0000256" key="6">
    <source>
        <dbReference type="ARBA" id="ARBA00022898"/>
    </source>
</evidence>
<dbReference type="PANTHER" id="PTHR46383">
    <property type="entry name" value="ASPARTATE AMINOTRANSFERASE"/>
    <property type="match status" value="1"/>
</dbReference>
<evidence type="ECO:0000259" key="8">
    <source>
        <dbReference type="Pfam" id="PF00155"/>
    </source>
</evidence>
<evidence type="ECO:0000256" key="5">
    <source>
        <dbReference type="ARBA" id="ARBA00022679"/>
    </source>
</evidence>
<dbReference type="KEGG" id="orm:HTY61_05825"/>
<comment type="cofactor">
    <cofactor evidence="1">
        <name>pyridoxal 5'-phosphate</name>
        <dbReference type="ChEBI" id="CHEBI:597326"/>
    </cofactor>
</comment>
<gene>
    <name evidence="9" type="ORF">HTY61_05825</name>
</gene>
<dbReference type="Pfam" id="PF00155">
    <property type="entry name" value="Aminotran_1_2"/>
    <property type="match status" value="1"/>
</dbReference>
<dbReference type="InterPro" id="IPR050596">
    <property type="entry name" value="AspAT/PAT-like"/>
</dbReference>
<dbReference type="AlphaFoldDB" id="A0A6N1VAN9"/>
<proteinExistence type="inferred from homology"/>
<keyword evidence="6" id="KW-0663">Pyridoxal phosphate</keyword>
<evidence type="ECO:0000256" key="3">
    <source>
        <dbReference type="ARBA" id="ARBA00012753"/>
    </source>
</evidence>
<dbReference type="PANTHER" id="PTHR46383:SF2">
    <property type="entry name" value="AMINOTRANSFERASE"/>
    <property type="match status" value="1"/>
</dbReference>
<dbReference type="EC" id="2.6.1.1" evidence="3"/>
<evidence type="ECO:0000256" key="2">
    <source>
        <dbReference type="ARBA" id="ARBA00007441"/>
    </source>
</evidence>
<feature type="domain" description="Aminotransferase class I/classII large" evidence="8">
    <location>
        <begin position="31"/>
        <end position="377"/>
    </location>
</feature>
<dbReference type="GO" id="GO:0030170">
    <property type="term" value="F:pyridoxal phosphate binding"/>
    <property type="evidence" value="ECO:0007669"/>
    <property type="project" value="InterPro"/>
</dbReference>
<protein>
    <recommendedName>
        <fullName evidence="3">aspartate transaminase</fullName>
        <ecNumber evidence="3">2.6.1.1</ecNumber>
    </recommendedName>
</protein>
<evidence type="ECO:0000256" key="4">
    <source>
        <dbReference type="ARBA" id="ARBA00022576"/>
    </source>
</evidence>
<keyword evidence="5 9" id="KW-0808">Transferase</keyword>
<reference evidence="9 10" key="1">
    <citation type="submission" date="2020-06" db="EMBL/GenBank/DDBJ databases">
        <title>Oricola thermophila sp. nov. isolated from a tidal sediments.</title>
        <authorList>
            <person name="Kwon K.K."/>
            <person name="Yang S.-H."/>
            <person name="Park M.-J."/>
        </authorList>
    </citation>
    <scope>NUCLEOTIDE SEQUENCE [LARGE SCALE GENOMIC DNA]</scope>
    <source>
        <strain evidence="9 10">MEBiC13590</strain>
    </source>
</reference>
<accession>A0A6N1VAN9</accession>
<dbReference type="Proteomes" id="UP000509367">
    <property type="component" value="Chromosome"/>
</dbReference>
<evidence type="ECO:0000256" key="7">
    <source>
        <dbReference type="ARBA" id="ARBA00049185"/>
    </source>
</evidence>
<evidence type="ECO:0000313" key="10">
    <source>
        <dbReference type="Proteomes" id="UP000509367"/>
    </source>
</evidence>
<keyword evidence="10" id="KW-1185">Reference proteome</keyword>
<dbReference type="InterPro" id="IPR015421">
    <property type="entry name" value="PyrdxlP-dep_Trfase_major"/>
</dbReference>